<evidence type="ECO:0000313" key="3">
    <source>
        <dbReference type="EMBL" id="RLJ68336.1"/>
    </source>
</evidence>
<dbReference type="AlphaFoldDB" id="A0A497XM52"/>
<feature type="transmembrane region" description="Helical" evidence="1">
    <location>
        <begin position="99"/>
        <end position="117"/>
    </location>
</feature>
<sequence>MSRQFMKFVSRLLVLCMLALPFSSHAGMIPTDQIAAAQQQDARGVVTTYLARADVQSELQALGISSDSARDRVAAMTDEEVGRLAGQIQAQPAGAASPWAVAAAVIVIVWALWYFYYR</sequence>
<keyword evidence="1" id="KW-0812">Transmembrane</keyword>
<name>A0A497XM52_9PROT</name>
<keyword evidence="1" id="KW-1133">Transmembrane helix</keyword>
<keyword evidence="2" id="KW-0732">Signal</keyword>
<organism evidence="3 4">
    <name type="scientific">Sulfurisoma sediminicola</name>
    <dbReference type="NCBI Taxonomy" id="1381557"/>
    <lineage>
        <taxon>Bacteria</taxon>
        <taxon>Pseudomonadati</taxon>
        <taxon>Pseudomonadota</taxon>
        <taxon>Betaproteobacteria</taxon>
        <taxon>Nitrosomonadales</taxon>
        <taxon>Sterolibacteriaceae</taxon>
        <taxon>Sulfurisoma</taxon>
    </lineage>
</organism>
<feature type="chain" id="PRO_5019737951" description="PA2779 family protein" evidence="2">
    <location>
        <begin position="27"/>
        <end position="118"/>
    </location>
</feature>
<evidence type="ECO:0000313" key="4">
    <source>
        <dbReference type="Proteomes" id="UP000268908"/>
    </source>
</evidence>
<proteinExistence type="predicted"/>
<keyword evidence="1" id="KW-0472">Membrane</keyword>
<evidence type="ECO:0000256" key="2">
    <source>
        <dbReference type="SAM" id="SignalP"/>
    </source>
</evidence>
<comment type="caution">
    <text evidence="3">The sequence shown here is derived from an EMBL/GenBank/DDBJ whole genome shotgun (WGS) entry which is preliminary data.</text>
</comment>
<accession>A0A497XM52</accession>
<feature type="signal peptide" evidence="2">
    <location>
        <begin position="1"/>
        <end position="26"/>
    </location>
</feature>
<dbReference type="RefSeq" id="WP_121240247.1">
    <property type="nucleotide sequence ID" value="NZ_BHVV01000002.1"/>
</dbReference>
<dbReference type="NCBIfam" id="NF033919">
    <property type="entry name" value="PA2779_fam"/>
    <property type="match status" value="1"/>
</dbReference>
<dbReference type="Proteomes" id="UP000268908">
    <property type="component" value="Unassembled WGS sequence"/>
</dbReference>
<keyword evidence="4" id="KW-1185">Reference proteome</keyword>
<dbReference type="Pfam" id="PF20332">
    <property type="entry name" value="DUF6627"/>
    <property type="match status" value="1"/>
</dbReference>
<dbReference type="EMBL" id="RCCI01000004">
    <property type="protein sequence ID" value="RLJ68336.1"/>
    <property type="molecule type" value="Genomic_DNA"/>
</dbReference>
<reference evidence="3 4" key="1">
    <citation type="submission" date="2018-10" db="EMBL/GenBank/DDBJ databases">
        <title>Genomic Encyclopedia of Type Strains, Phase IV (KMG-IV): sequencing the most valuable type-strain genomes for metagenomic binning, comparative biology and taxonomic classification.</title>
        <authorList>
            <person name="Goeker M."/>
        </authorList>
    </citation>
    <scope>NUCLEOTIDE SEQUENCE [LARGE SCALE GENOMIC DNA]</scope>
    <source>
        <strain evidence="3 4">DSM 26916</strain>
    </source>
</reference>
<gene>
    <name evidence="3" type="ORF">DFR35_0896</name>
</gene>
<dbReference type="InterPro" id="IPR046735">
    <property type="entry name" value="PA2779-like"/>
</dbReference>
<protein>
    <recommendedName>
        <fullName evidence="5">PA2779 family protein</fullName>
    </recommendedName>
</protein>
<evidence type="ECO:0008006" key="5">
    <source>
        <dbReference type="Google" id="ProtNLM"/>
    </source>
</evidence>
<evidence type="ECO:0000256" key="1">
    <source>
        <dbReference type="SAM" id="Phobius"/>
    </source>
</evidence>